<evidence type="ECO:0000256" key="1">
    <source>
        <dbReference type="SAM" id="MobiDB-lite"/>
    </source>
</evidence>
<protein>
    <submittedName>
        <fullName evidence="2">Uncharacterized protein</fullName>
    </submittedName>
</protein>
<evidence type="ECO:0000313" key="3">
    <source>
        <dbReference type="Proteomes" id="UP001151760"/>
    </source>
</evidence>
<dbReference type="EMBL" id="BQNB010021298">
    <property type="protein sequence ID" value="GJU04935.1"/>
    <property type="molecule type" value="Genomic_DNA"/>
</dbReference>
<proteinExistence type="predicted"/>
<reference evidence="2" key="2">
    <citation type="submission" date="2022-01" db="EMBL/GenBank/DDBJ databases">
        <authorList>
            <person name="Yamashiro T."/>
            <person name="Shiraishi A."/>
            <person name="Satake H."/>
            <person name="Nakayama K."/>
        </authorList>
    </citation>
    <scope>NUCLEOTIDE SEQUENCE</scope>
</reference>
<feature type="compositionally biased region" description="Basic residues" evidence="1">
    <location>
        <begin position="108"/>
        <end position="124"/>
    </location>
</feature>
<accession>A0ABQ5IXH2</accession>
<organism evidence="2 3">
    <name type="scientific">Tanacetum coccineum</name>
    <dbReference type="NCBI Taxonomy" id="301880"/>
    <lineage>
        <taxon>Eukaryota</taxon>
        <taxon>Viridiplantae</taxon>
        <taxon>Streptophyta</taxon>
        <taxon>Embryophyta</taxon>
        <taxon>Tracheophyta</taxon>
        <taxon>Spermatophyta</taxon>
        <taxon>Magnoliopsida</taxon>
        <taxon>eudicotyledons</taxon>
        <taxon>Gunneridae</taxon>
        <taxon>Pentapetalae</taxon>
        <taxon>asterids</taxon>
        <taxon>campanulids</taxon>
        <taxon>Asterales</taxon>
        <taxon>Asteraceae</taxon>
        <taxon>Asteroideae</taxon>
        <taxon>Anthemideae</taxon>
        <taxon>Anthemidinae</taxon>
        <taxon>Tanacetum</taxon>
    </lineage>
</organism>
<name>A0ABQ5IXH2_9ASTR</name>
<feature type="region of interest" description="Disordered" evidence="1">
    <location>
        <begin position="67"/>
        <end position="159"/>
    </location>
</feature>
<dbReference type="Proteomes" id="UP001151760">
    <property type="component" value="Unassembled WGS sequence"/>
</dbReference>
<feature type="compositionally biased region" description="Polar residues" evidence="1">
    <location>
        <begin position="67"/>
        <end position="86"/>
    </location>
</feature>
<feature type="region of interest" description="Disordered" evidence="1">
    <location>
        <begin position="206"/>
        <end position="225"/>
    </location>
</feature>
<reference evidence="2" key="1">
    <citation type="journal article" date="2022" name="Int. J. Mol. Sci.">
        <title>Draft Genome of Tanacetum Coccineum: Genomic Comparison of Closely Related Tanacetum-Family Plants.</title>
        <authorList>
            <person name="Yamashiro T."/>
            <person name="Shiraishi A."/>
            <person name="Nakayama K."/>
            <person name="Satake H."/>
        </authorList>
    </citation>
    <scope>NUCLEOTIDE SEQUENCE</scope>
</reference>
<evidence type="ECO:0000313" key="2">
    <source>
        <dbReference type="EMBL" id="GJU04935.1"/>
    </source>
</evidence>
<comment type="caution">
    <text evidence="2">The sequence shown here is derived from an EMBL/GenBank/DDBJ whole genome shotgun (WGS) entry which is preliminary data.</text>
</comment>
<sequence length="225" mass="25802">MDLNKFVVKDDMIDYVLHKYGSNWYIHDAIADDIRDDLLKREWEKQQGVKYTSYDYFPFQATSDKSSDHNPFQVSSDHNHFQASSDDTLKSSSEDTFSSDSTWEQSKASKRKPWSRSTKRKKKDLMRTVYKGRAGSSSRNAAIIKPDKHKSSSKHLAPTIPRIGSTCKTFVVPTKMPPPVTNCVLSLVAVTTWQQIMNKEFRIKKSKEDVGGSSDVRRKGKRKML</sequence>
<keyword evidence="3" id="KW-1185">Reference proteome</keyword>
<gene>
    <name evidence="2" type="ORF">Tco_1121365</name>
</gene>